<dbReference type="EMBL" id="VBRW01000004">
    <property type="protein sequence ID" value="MCI8283323.1"/>
    <property type="molecule type" value="Genomic_DNA"/>
</dbReference>
<evidence type="ECO:0000256" key="10">
    <source>
        <dbReference type="HAMAP-Rule" id="MF_00952"/>
    </source>
</evidence>
<dbReference type="SMART" id="SM00437">
    <property type="entry name" value="TOP1Ac"/>
    <property type="match status" value="1"/>
</dbReference>
<dbReference type="SMART" id="SM00436">
    <property type="entry name" value="TOP1Bc"/>
    <property type="match status" value="1"/>
</dbReference>
<dbReference type="HAMAP" id="MF_00952">
    <property type="entry name" value="Topoisom_1_prok"/>
    <property type="match status" value="1"/>
</dbReference>
<dbReference type="Pfam" id="PF01131">
    <property type="entry name" value="Topoisom_bac"/>
    <property type="match status" value="1"/>
</dbReference>
<keyword evidence="6" id="KW-0460">Magnesium</keyword>
<dbReference type="InterPro" id="IPR003602">
    <property type="entry name" value="Topo_IA_DNA-bd_dom"/>
</dbReference>
<protein>
    <recommendedName>
        <fullName evidence="10">DNA topoisomerase 1</fullName>
        <ecNumber evidence="10">5.6.2.1</ecNumber>
    </recommendedName>
    <alternativeName>
        <fullName evidence="10">DNA topoisomerase I</fullName>
    </alternativeName>
</protein>
<dbReference type="NCBIfam" id="TIGR01051">
    <property type="entry name" value="topA_bact"/>
    <property type="match status" value="1"/>
</dbReference>
<dbReference type="InterPro" id="IPR023405">
    <property type="entry name" value="Topo_IA_core_domain"/>
</dbReference>
<proteinExistence type="inferred from homology"/>
<feature type="site" description="Interaction with DNA" evidence="10">
    <location>
        <position position="300"/>
    </location>
</feature>
<comment type="caution">
    <text evidence="10">Lacks conserved residue(s) required for the propagation of feature annotation.</text>
</comment>
<evidence type="ECO:0000259" key="11">
    <source>
        <dbReference type="PROSITE" id="PS50880"/>
    </source>
</evidence>
<keyword evidence="7 10" id="KW-0799">Topoisomerase</keyword>
<comment type="similarity">
    <text evidence="2 10">Belongs to the type IA topoisomerase family.</text>
</comment>
<dbReference type="RefSeq" id="WP_020835657.1">
    <property type="nucleotide sequence ID" value="NZ_CP034597.1"/>
</dbReference>
<dbReference type="InterPro" id="IPR005733">
    <property type="entry name" value="TopoI_bac-type"/>
</dbReference>
<evidence type="ECO:0000256" key="7">
    <source>
        <dbReference type="ARBA" id="ARBA00023029"/>
    </source>
</evidence>
<dbReference type="InterPro" id="IPR023406">
    <property type="entry name" value="Topo_IA_AS"/>
</dbReference>
<dbReference type="GO" id="GO:0003677">
    <property type="term" value="F:DNA binding"/>
    <property type="evidence" value="ECO:0007669"/>
    <property type="project" value="UniProtKB-KW"/>
</dbReference>
<dbReference type="Pfam" id="PF01396">
    <property type="entry name" value="Zn_ribbon_Top1"/>
    <property type="match status" value="1"/>
</dbReference>
<dbReference type="InterPro" id="IPR013826">
    <property type="entry name" value="Topo_IA_cen_sub3"/>
</dbReference>
<dbReference type="InterPro" id="IPR013825">
    <property type="entry name" value="Topo_IA_cen_sub2"/>
</dbReference>
<comment type="catalytic activity">
    <reaction evidence="1 10">
        <text>ATP-independent breakage of single-stranded DNA, followed by passage and rejoining.</text>
        <dbReference type="EC" id="5.6.2.1"/>
    </reaction>
</comment>
<gene>
    <name evidence="10 13" type="primary">topA</name>
    <name evidence="13" type="ORF">FEF30_01875</name>
</gene>
<dbReference type="Gene3D" id="3.30.65.10">
    <property type="entry name" value="Bacterial Topoisomerase I, domain 1"/>
    <property type="match status" value="1"/>
</dbReference>
<keyword evidence="3" id="KW-0479">Metal-binding</keyword>
<dbReference type="InterPro" id="IPR028612">
    <property type="entry name" value="Topoisom_1_IA"/>
</dbReference>
<dbReference type="Gene3D" id="3.40.50.140">
    <property type="match status" value="1"/>
</dbReference>
<comment type="subunit">
    <text evidence="10">Monomer.</text>
</comment>
<keyword evidence="4" id="KW-0863">Zinc-finger</keyword>
<feature type="site" description="Interaction with DNA" evidence="10">
    <location>
        <position position="32"/>
    </location>
</feature>
<evidence type="ECO:0000256" key="6">
    <source>
        <dbReference type="ARBA" id="ARBA00022842"/>
    </source>
</evidence>
<dbReference type="PROSITE" id="PS50880">
    <property type="entry name" value="TOPRIM"/>
    <property type="match status" value="1"/>
</dbReference>
<feature type="domain" description="Toprim" evidence="11">
    <location>
        <begin position="2"/>
        <end position="113"/>
    </location>
</feature>
<dbReference type="Gene3D" id="1.10.460.10">
    <property type="entry name" value="Topoisomerase I, domain 2"/>
    <property type="match status" value="1"/>
</dbReference>
<feature type="site" description="Interaction with DNA" evidence="10">
    <location>
        <position position="140"/>
    </location>
</feature>
<dbReference type="Gene3D" id="1.10.290.10">
    <property type="entry name" value="Topoisomerase I, domain 4"/>
    <property type="match status" value="1"/>
</dbReference>
<dbReference type="GO" id="GO:0003917">
    <property type="term" value="F:DNA topoisomerase type I (single strand cut, ATP-independent) activity"/>
    <property type="evidence" value="ECO:0007669"/>
    <property type="project" value="UniProtKB-UniRule"/>
</dbReference>
<dbReference type="InterPro" id="IPR003601">
    <property type="entry name" value="Topo_IA_2"/>
</dbReference>
<dbReference type="PROSITE" id="PS52039">
    <property type="entry name" value="TOPO_IA_2"/>
    <property type="match status" value="1"/>
</dbReference>
<evidence type="ECO:0000256" key="2">
    <source>
        <dbReference type="ARBA" id="ARBA00009446"/>
    </source>
</evidence>
<name>A0ABD4SYA6_MESHO</name>
<evidence type="ECO:0000313" key="14">
    <source>
        <dbReference type="Proteomes" id="UP001203104"/>
    </source>
</evidence>
<dbReference type="SUPFAM" id="SSF56712">
    <property type="entry name" value="Prokaryotic type I DNA topoisomerase"/>
    <property type="match status" value="1"/>
</dbReference>
<accession>A0ABD4SYA6</accession>
<dbReference type="InterPro" id="IPR000380">
    <property type="entry name" value="Topo_IA"/>
</dbReference>
<dbReference type="AlphaFoldDB" id="A0ABD4SYA6"/>
<keyword evidence="5" id="KW-0862">Zinc</keyword>
<dbReference type="InterPro" id="IPR013824">
    <property type="entry name" value="Topo_IA_cen_sub1"/>
</dbReference>
<reference evidence="13 14" key="1">
    <citation type="submission" date="2019-05" db="EMBL/GenBank/DDBJ databases">
        <title>Genome sequencing and assembly of Mycoplasma hyopneumoniae strains UFV01 and UFV02.</title>
        <authorList>
            <person name="De Souza L.F."/>
            <person name="Gonzaga N.F."/>
            <person name="Santos M.R."/>
            <person name="Deeney A.S."/>
            <person name="Vidigal P.M.P."/>
            <person name="Moreira M.A.S."/>
            <person name="Fietto J.R.L."/>
            <person name="Bressan G.C."/>
            <person name="Rycroft A.N."/>
            <person name="Silva Junior A."/>
        </authorList>
    </citation>
    <scope>NUCLEOTIDE SEQUENCE [LARGE SCALE GENOMIC DNA]</scope>
    <source>
        <strain evidence="13 14">UFV01</strain>
    </source>
</reference>
<dbReference type="InterPro" id="IPR013498">
    <property type="entry name" value="Topo_IA_Znf"/>
</dbReference>
<keyword evidence="9 10" id="KW-0413">Isomerase</keyword>
<evidence type="ECO:0000256" key="8">
    <source>
        <dbReference type="ARBA" id="ARBA00023125"/>
    </source>
</evidence>
<dbReference type="PANTHER" id="PTHR42785">
    <property type="entry name" value="DNA TOPOISOMERASE, TYPE IA, CORE"/>
    <property type="match status" value="1"/>
</dbReference>
<comment type="function">
    <text evidence="10">Releases the supercoiling and torsional tension of DNA, which is introduced during the DNA replication and transcription, by transiently cleaving and rejoining one strand of the DNA duplex. Introduces a single-strand break via transesterification at a target site in duplex DNA. The scissile phosphodiester is attacked by the catalytic tyrosine of the enzyme, resulting in the formation of a DNA-(5'-phosphotyrosyl)-enzyme intermediate and the expulsion of a 3'-OH DNA strand. The free DNA strand then undergoes passage around the unbroken strand, thus removing DNA supercoils. Finally, in the religation step, the DNA 3'-OH attacks the covalent intermediate to expel the active-site tyrosine and restore the DNA phosphodiester backbone.</text>
</comment>
<dbReference type="PRINTS" id="PR00417">
    <property type="entry name" value="PRTPISMRASEI"/>
</dbReference>
<feature type="active site" description="O-(5'-phospho-DNA)-tyrosine intermediate" evidence="10">
    <location>
        <position position="298"/>
    </location>
</feature>
<dbReference type="Proteomes" id="UP001203104">
    <property type="component" value="Unassembled WGS sequence"/>
</dbReference>
<feature type="site" description="Interaction with DNA" evidence="10">
    <location>
        <position position="139"/>
    </location>
</feature>
<feature type="site" description="Interaction with DNA" evidence="10">
    <location>
        <position position="143"/>
    </location>
</feature>
<dbReference type="Gene3D" id="2.70.20.10">
    <property type="entry name" value="Topoisomerase I, domain 3"/>
    <property type="match status" value="1"/>
</dbReference>
<feature type="domain" description="Topo IA-type catalytic" evidence="12">
    <location>
        <begin position="129"/>
        <end position="562"/>
    </location>
</feature>
<evidence type="ECO:0000256" key="5">
    <source>
        <dbReference type="ARBA" id="ARBA00022833"/>
    </source>
</evidence>
<dbReference type="PANTHER" id="PTHR42785:SF1">
    <property type="entry name" value="DNA TOPOISOMERASE"/>
    <property type="match status" value="1"/>
</dbReference>
<organism evidence="13 14">
    <name type="scientific">Mesomycoplasma hyopneumoniae</name>
    <name type="common">Mycoplasma hyopneumoniae</name>
    <dbReference type="NCBI Taxonomy" id="2099"/>
    <lineage>
        <taxon>Bacteria</taxon>
        <taxon>Bacillati</taxon>
        <taxon>Mycoplasmatota</taxon>
        <taxon>Mycoplasmoidales</taxon>
        <taxon>Metamycoplasmataceae</taxon>
        <taxon>Mesomycoplasma</taxon>
    </lineage>
</organism>
<evidence type="ECO:0000256" key="3">
    <source>
        <dbReference type="ARBA" id="ARBA00022723"/>
    </source>
</evidence>
<keyword evidence="8 10" id="KW-0238">DNA-binding</keyword>
<dbReference type="EC" id="5.6.2.1" evidence="10"/>
<dbReference type="Pfam" id="PF01751">
    <property type="entry name" value="Toprim"/>
    <property type="match status" value="1"/>
</dbReference>
<dbReference type="InterPro" id="IPR013497">
    <property type="entry name" value="Topo_IA_cen"/>
</dbReference>
<dbReference type="CDD" id="cd00186">
    <property type="entry name" value="TOP1Ac"/>
    <property type="match status" value="1"/>
</dbReference>
<dbReference type="GO" id="GO:0008270">
    <property type="term" value="F:zinc ion binding"/>
    <property type="evidence" value="ECO:0007669"/>
    <property type="project" value="UniProtKB-KW"/>
</dbReference>
<evidence type="ECO:0000259" key="12">
    <source>
        <dbReference type="PROSITE" id="PS52039"/>
    </source>
</evidence>
<comment type="caution">
    <text evidence="13">The sequence shown here is derived from an EMBL/GenBank/DDBJ whole genome shotgun (WGS) entry which is preliminary data.</text>
</comment>
<dbReference type="SMART" id="SM00493">
    <property type="entry name" value="TOPRIM"/>
    <property type="match status" value="1"/>
</dbReference>
<evidence type="ECO:0000256" key="4">
    <source>
        <dbReference type="ARBA" id="ARBA00022771"/>
    </source>
</evidence>
<evidence type="ECO:0000313" key="13">
    <source>
        <dbReference type="EMBL" id="MCI8283323.1"/>
    </source>
</evidence>
<dbReference type="GO" id="GO:0006265">
    <property type="term" value="P:DNA topological change"/>
    <property type="evidence" value="ECO:0007669"/>
    <property type="project" value="UniProtKB-UniRule"/>
</dbReference>
<dbReference type="InterPro" id="IPR006171">
    <property type="entry name" value="TOPRIM_dom"/>
</dbReference>
<sequence>MEKLIIVESPNKINTISSYLDSSYKVTACVGHITNLAKTGQFGLGIDINTWTPSYVLDKTKKKTIDEIKKLAKQAKTVIIATDADREGEAIGASLVEHLAITDKYQRIKYNEITKTAILEALENPGELNQNLINSQQTRRMLDRIIGFRLTALLKNKIKNPPKNPAAGRVQSFALSLIFDREKEIREFIPEKYFNLEVKINDENGNFFDTIYCNQQNEAKKVNWINSEEELSEIIAEIKENPYLIFKKYSKATRKDPKVIPLKQATIFKKMSQYSSASVSNALQKLYEGYGDYGLISYPRTDSTRLSQTFIEKGKEFIIKNFGPKYFTKSIKGFAGDQDAHEAIRPTNLELSPELAREKYHLSQIEFQIYQLIYQTTIQALMRSPERKITNLTFKTPIKDHIFSYSYSEFTFDGYYKATEKPSLKFKPEFSDIESLISKKFQVDKNFDNSIKSSLHQTKPPAHFRDGTLIEKLDDEKVGRPSTFAISVKKLKDHLYVDSESKSLVLSDFGKIVYENLKIISPEIIKAKFTAQVEEELDLIAQGKQDYKKYLDSMWSKIENTIEKAVEVEKVIMEARTTGEKCTECDADLVYRYNRKTNQRFIGCSSFPNCRFIKVDENAKKVYRFRKRNTKILTNK</sequence>
<dbReference type="PROSITE" id="PS00396">
    <property type="entry name" value="TOPO_IA_1"/>
    <property type="match status" value="1"/>
</dbReference>
<evidence type="ECO:0000256" key="1">
    <source>
        <dbReference type="ARBA" id="ARBA00000213"/>
    </source>
</evidence>
<evidence type="ECO:0000256" key="9">
    <source>
        <dbReference type="ARBA" id="ARBA00023235"/>
    </source>
</evidence>